<keyword evidence="1" id="KW-0812">Transmembrane</keyword>
<sequence>MTRVYIILSLVLFSYFGITLLVEYMNPDVKTMSATPQITGTKLHANGLPDQIIGTFKIDRVASKAWLDSQENLDYESKGYFSSLHINQTQFTFDGNSIWFADQISAISVKIINNDGVNVELRMIDPGTQHKSSHTFFLQAGSDSGVWFSNYSHLEDGQKMLYRARYTKQVE</sequence>
<gene>
    <name evidence="2" type="ORF">BSZ32_10085</name>
</gene>
<dbReference type="EMBL" id="MQWA01000001">
    <property type="protein sequence ID" value="PQJ28807.1"/>
    <property type="molecule type" value="Genomic_DNA"/>
</dbReference>
<evidence type="ECO:0000313" key="2">
    <source>
        <dbReference type="EMBL" id="PQJ28807.1"/>
    </source>
</evidence>
<dbReference type="OrthoDB" id="9857195at2"/>
<evidence type="ECO:0000256" key="1">
    <source>
        <dbReference type="SAM" id="Phobius"/>
    </source>
</evidence>
<organism evidence="2 3">
    <name type="scientific">Rubritalea profundi</name>
    <dbReference type="NCBI Taxonomy" id="1658618"/>
    <lineage>
        <taxon>Bacteria</taxon>
        <taxon>Pseudomonadati</taxon>
        <taxon>Verrucomicrobiota</taxon>
        <taxon>Verrucomicrobiia</taxon>
        <taxon>Verrucomicrobiales</taxon>
        <taxon>Rubritaleaceae</taxon>
        <taxon>Rubritalea</taxon>
    </lineage>
</organism>
<name>A0A2S7U2M8_9BACT</name>
<feature type="transmembrane region" description="Helical" evidence="1">
    <location>
        <begin position="6"/>
        <end position="25"/>
    </location>
</feature>
<proteinExistence type="predicted"/>
<keyword evidence="3" id="KW-1185">Reference proteome</keyword>
<protein>
    <submittedName>
        <fullName evidence="2">Uncharacterized protein</fullName>
    </submittedName>
</protein>
<comment type="caution">
    <text evidence="2">The sequence shown here is derived from an EMBL/GenBank/DDBJ whole genome shotgun (WGS) entry which is preliminary data.</text>
</comment>
<dbReference type="RefSeq" id="WP_105043296.1">
    <property type="nucleotide sequence ID" value="NZ_MQWA01000001.1"/>
</dbReference>
<dbReference type="Proteomes" id="UP000239907">
    <property type="component" value="Unassembled WGS sequence"/>
</dbReference>
<reference evidence="2 3" key="1">
    <citation type="submission" date="2016-12" db="EMBL/GenBank/DDBJ databases">
        <title>Study of bacterial adaptation to deep sea.</title>
        <authorList>
            <person name="Song J."/>
            <person name="Yoshizawa S."/>
            <person name="Kogure K."/>
        </authorList>
    </citation>
    <scope>NUCLEOTIDE SEQUENCE [LARGE SCALE GENOMIC DNA]</scope>
    <source>
        <strain evidence="2 3">SAORIC-165</strain>
    </source>
</reference>
<evidence type="ECO:0000313" key="3">
    <source>
        <dbReference type="Proteomes" id="UP000239907"/>
    </source>
</evidence>
<keyword evidence="1" id="KW-0472">Membrane</keyword>
<keyword evidence="1" id="KW-1133">Transmembrane helix</keyword>
<dbReference type="AlphaFoldDB" id="A0A2S7U2M8"/>
<accession>A0A2S7U2M8</accession>